<feature type="chain" id="PRO_5044573573" evidence="2">
    <location>
        <begin position="20"/>
        <end position="492"/>
    </location>
</feature>
<keyword evidence="1" id="KW-1133">Transmembrane helix</keyword>
<dbReference type="RefSeq" id="WP_099342018.1">
    <property type="nucleotide sequence ID" value="NZ_CP032098.1"/>
</dbReference>
<dbReference type="InterPro" id="IPR025738">
    <property type="entry name" value="BatD"/>
</dbReference>
<evidence type="ECO:0000313" key="3">
    <source>
        <dbReference type="EMBL" id="AXX93121.1"/>
    </source>
</evidence>
<evidence type="ECO:0000313" key="5">
    <source>
        <dbReference type="Proteomes" id="UP000221222"/>
    </source>
</evidence>
<keyword evidence="2" id="KW-0732">Signal</keyword>
<protein>
    <submittedName>
        <fullName evidence="3">Aerotolerance protein BatD</fullName>
    </submittedName>
</protein>
<reference evidence="4 5" key="1">
    <citation type="submission" date="2017-09" db="EMBL/GenBank/DDBJ databases">
        <title>Arcobacter canalis sp. nov., a new species isolated from a water canal contaminated with urban sewage.</title>
        <authorList>
            <person name="Perez-Cataluna A."/>
            <person name="Salas-Masso N."/>
            <person name="Figueras M.J."/>
        </authorList>
    </citation>
    <scope>NUCLEOTIDE SEQUENCE [LARGE SCALE GENOMIC DNA]</scope>
    <source>
        <strain evidence="4 5">F98-3</strain>
    </source>
</reference>
<dbReference type="EMBL" id="CP032098">
    <property type="protein sequence ID" value="AXX93121.1"/>
    <property type="molecule type" value="Genomic_DNA"/>
</dbReference>
<name>A0A2G1DIT8_9BACT</name>
<gene>
    <name evidence="3" type="ORF">AMOL_2168</name>
    <name evidence="4" type="ORF">CPU12_05140</name>
</gene>
<evidence type="ECO:0000313" key="6">
    <source>
        <dbReference type="Proteomes" id="UP000262712"/>
    </source>
</evidence>
<organism evidence="4 5">
    <name type="scientific">Malaciobacter molluscorum LMG 25693</name>
    <dbReference type="NCBI Taxonomy" id="870501"/>
    <lineage>
        <taxon>Bacteria</taxon>
        <taxon>Pseudomonadati</taxon>
        <taxon>Campylobacterota</taxon>
        <taxon>Epsilonproteobacteria</taxon>
        <taxon>Campylobacterales</taxon>
        <taxon>Arcobacteraceae</taxon>
        <taxon>Malaciobacter</taxon>
    </lineage>
</organism>
<keyword evidence="1" id="KW-0812">Transmembrane</keyword>
<dbReference type="Proteomes" id="UP000262712">
    <property type="component" value="Chromosome"/>
</dbReference>
<keyword evidence="1" id="KW-0472">Membrane</keyword>
<dbReference type="PANTHER" id="PTHR40940">
    <property type="entry name" value="PROTEIN BATD-RELATED"/>
    <property type="match status" value="1"/>
</dbReference>
<dbReference type="PANTHER" id="PTHR40940:SF2">
    <property type="entry name" value="BATD"/>
    <property type="match status" value="1"/>
</dbReference>
<accession>A0A2G1DIT8</accession>
<dbReference type="AlphaFoldDB" id="A0A2G1DIT8"/>
<sequence length="492" mass="56998">MKLLKVFFIILFFSNILFADVKINAPMTFVENEPYIFTIKATGSDITFPKIDKISNQKVQTISTSKSINIINSVMTKSLIRKYRLFPKEDFVIPSFTFEVDGKSEKTKELIVKKQKANKSNLSYADFEIIASKKDVYVGEAFKVKLKFKYLSSLDINNLSISNANFKNFWFKQLKDNKQYQDGDFVVNELTYLMFAQKYGKLKIEPFRINMSIVNPSSDPFSNFGFMQQNAQVKKIYSNALIINAKALPSNLNLIGDFNIKASVDKKIINQGDSITYKIKIDGYGNIDDIKDIKLDIKNAQVFENKPKITTKIVDSKYYGEYEKTFSIIPLNSINIGSIKLKYFDDKTKQIVEKQSDSFFIKVNEVKKEQKKLYVPKKLDENKKVVIKEVKTFSFKENILSFILGILFTCIVFYLYKLILKNKENSKKDSNIISKIKKSNSKEELIRVLAVYIKKDRQLDKLIFKLEDENLNLKTVKKDIINLIKQLEKGKK</sequence>
<feature type="transmembrane region" description="Helical" evidence="1">
    <location>
        <begin position="399"/>
        <end position="420"/>
    </location>
</feature>
<feature type="signal peptide" evidence="2">
    <location>
        <begin position="1"/>
        <end position="19"/>
    </location>
</feature>
<evidence type="ECO:0000256" key="1">
    <source>
        <dbReference type="SAM" id="Phobius"/>
    </source>
</evidence>
<keyword evidence="5" id="KW-1185">Reference proteome</keyword>
<reference evidence="3 6" key="2">
    <citation type="submission" date="2018-08" db="EMBL/GenBank/DDBJ databases">
        <title>Complete genome of the Arcobacter molluscorum type strain LMG 25693.</title>
        <authorList>
            <person name="Miller W.G."/>
            <person name="Yee E."/>
            <person name="Bono J.L."/>
        </authorList>
    </citation>
    <scope>NUCLEOTIDE SEQUENCE [LARGE SCALE GENOMIC DNA]</scope>
    <source>
        <strain evidence="3 6">CECT 7696</strain>
    </source>
</reference>
<dbReference type="EMBL" id="NXFY01000006">
    <property type="protein sequence ID" value="PHO18381.1"/>
    <property type="molecule type" value="Genomic_DNA"/>
</dbReference>
<proteinExistence type="predicted"/>
<evidence type="ECO:0000313" key="4">
    <source>
        <dbReference type="EMBL" id="PHO18381.1"/>
    </source>
</evidence>
<evidence type="ECO:0000256" key="2">
    <source>
        <dbReference type="SAM" id="SignalP"/>
    </source>
</evidence>
<dbReference type="Pfam" id="PF13584">
    <property type="entry name" value="BatD"/>
    <property type="match status" value="1"/>
</dbReference>
<dbReference type="KEGG" id="amol:AMOL_2168"/>
<dbReference type="Proteomes" id="UP000221222">
    <property type="component" value="Unassembled WGS sequence"/>
</dbReference>